<evidence type="ECO:0000256" key="3">
    <source>
        <dbReference type="ARBA" id="ARBA00023163"/>
    </source>
</evidence>
<organism evidence="5 6">
    <name type="scientific">Bradyrhizobium macuxiense</name>
    <dbReference type="NCBI Taxonomy" id="1755647"/>
    <lineage>
        <taxon>Bacteria</taxon>
        <taxon>Pseudomonadati</taxon>
        <taxon>Pseudomonadota</taxon>
        <taxon>Alphaproteobacteria</taxon>
        <taxon>Hyphomicrobiales</taxon>
        <taxon>Nitrobacteraceae</taxon>
        <taxon>Bradyrhizobium</taxon>
    </lineage>
</organism>
<dbReference type="InterPro" id="IPR036390">
    <property type="entry name" value="WH_DNA-bd_sf"/>
</dbReference>
<dbReference type="PANTHER" id="PTHR43537:SF5">
    <property type="entry name" value="UXU OPERON TRANSCRIPTIONAL REGULATOR"/>
    <property type="match status" value="1"/>
</dbReference>
<dbReference type="OrthoDB" id="9788098at2"/>
<dbReference type="SMART" id="SM00345">
    <property type="entry name" value="HTH_GNTR"/>
    <property type="match status" value="1"/>
</dbReference>
<evidence type="ECO:0000256" key="1">
    <source>
        <dbReference type="ARBA" id="ARBA00023015"/>
    </source>
</evidence>
<evidence type="ECO:0000313" key="6">
    <source>
        <dbReference type="Proteomes" id="UP000057737"/>
    </source>
</evidence>
<dbReference type="Proteomes" id="UP000057737">
    <property type="component" value="Unassembled WGS sequence"/>
</dbReference>
<dbReference type="AlphaFoldDB" id="A0A109JQD6"/>
<keyword evidence="2" id="KW-0238">DNA-binding</keyword>
<dbReference type="PROSITE" id="PS50949">
    <property type="entry name" value="HTH_GNTR"/>
    <property type="match status" value="1"/>
</dbReference>
<dbReference type="RefSeq" id="WP_066508846.1">
    <property type="nucleotide sequence ID" value="NZ_LNCU01000079.1"/>
</dbReference>
<evidence type="ECO:0000256" key="2">
    <source>
        <dbReference type="ARBA" id="ARBA00023125"/>
    </source>
</evidence>
<dbReference type="InterPro" id="IPR000524">
    <property type="entry name" value="Tscrpt_reg_HTH_GntR"/>
</dbReference>
<dbReference type="Pfam" id="PF07729">
    <property type="entry name" value="FCD"/>
    <property type="match status" value="1"/>
</dbReference>
<keyword evidence="1" id="KW-0805">Transcription regulation</keyword>
<proteinExistence type="predicted"/>
<dbReference type="SUPFAM" id="SSF46785">
    <property type="entry name" value="Winged helix' DNA-binding domain"/>
    <property type="match status" value="1"/>
</dbReference>
<reference evidence="5 6" key="1">
    <citation type="submission" date="2015-11" db="EMBL/GenBank/DDBJ databases">
        <title>Draft Genome Sequence of the Strain BR 10303 (Bradyrhizobium sp.) isolated from nodules of Centrolobium paraense.</title>
        <authorList>
            <person name="Zelli J.E."/>
            <person name="Simoes-Araujo J.L."/>
            <person name="Barauna A.C."/>
            <person name="Silva K."/>
        </authorList>
    </citation>
    <scope>NUCLEOTIDE SEQUENCE [LARGE SCALE GENOMIC DNA]</scope>
    <source>
        <strain evidence="5 6">BR 10303</strain>
    </source>
</reference>
<dbReference type="Pfam" id="PF00392">
    <property type="entry name" value="GntR"/>
    <property type="match status" value="1"/>
</dbReference>
<protein>
    <recommendedName>
        <fullName evidence="4">HTH gntR-type domain-containing protein</fullName>
    </recommendedName>
</protein>
<dbReference type="InterPro" id="IPR011711">
    <property type="entry name" value="GntR_C"/>
</dbReference>
<gene>
    <name evidence="5" type="ORF">AS156_08505</name>
</gene>
<dbReference type="PANTHER" id="PTHR43537">
    <property type="entry name" value="TRANSCRIPTIONAL REGULATOR, GNTR FAMILY"/>
    <property type="match status" value="1"/>
</dbReference>
<sequence length="237" mass="26124">MHSVGGFSGGAAQARGRRAGESKVDKAYSALKRAIVSGALAPDTPIDKNEWCATFDVSRLSITTAINRLAFEGLVVVEPQRGSYVARIHLEDVRQWMLMRRALEIEVVGVCATSMPENAIAALGQNIAYQEAAIASGDLEGFHELDTRFHRQMTESLGLARVGEILDPIRTHLERVRRTLLPEPGRPEGTFREHEAIFRAIAAHQADQAKNEMADHLDRVARELQSFAAKHPGFFEA</sequence>
<evidence type="ECO:0000259" key="4">
    <source>
        <dbReference type="PROSITE" id="PS50949"/>
    </source>
</evidence>
<keyword evidence="6" id="KW-1185">Reference proteome</keyword>
<dbReference type="Gene3D" id="1.20.120.530">
    <property type="entry name" value="GntR ligand-binding domain-like"/>
    <property type="match status" value="1"/>
</dbReference>
<dbReference type="GO" id="GO:0003677">
    <property type="term" value="F:DNA binding"/>
    <property type="evidence" value="ECO:0007669"/>
    <property type="project" value="UniProtKB-KW"/>
</dbReference>
<dbReference type="SUPFAM" id="SSF48008">
    <property type="entry name" value="GntR ligand-binding domain-like"/>
    <property type="match status" value="1"/>
</dbReference>
<evidence type="ECO:0000313" key="5">
    <source>
        <dbReference type="EMBL" id="KWV53201.1"/>
    </source>
</evidence>
<dbReference type="SMART" id="SM00895">
    <property type="entry name" value="FCD"/>
    <property type="match status" value="1"/>
</dbReference>
<dbReference type="Gene3D" id="1.10.10.10">
    <property type="entry name" value="Winged helix-like DNA-binding domain superfamily/Winged helix DNA-binding domain"/>
    <property type="match status" value="1"/>
</dbReference>
<feature type="domain" description="HTH gntR-type" evidence="4">
    <location>
        <begin position="21"/>
        <end position="88"/>
    </location>
</feature>
<accession>A0A109JQD6</accession>
<dbReference type="InterPro" id="IPR008920">
    <property type="entry name" value="TF_FadR/GntR_C"/>
</dbReference>
<dbReference type="GO" id="GO:0003700">
    <property type="term" value="F:DNA-binding transcription factor activity"/>
    <property type="evidence" value="ECO:0007669"/>
    <property type="project" value="InterPro"/>
</dbReference>
<keyword evidence="3" id="KW-0804">Transcription</keyword>
<name>A0A109JQD6_9BRAD</name>
<comment type="caution">
    <text evidence="5">The sequence shown here is derived from an EMBL/GenBank/DDBJ whole genome shotgun (WGS) entry which is preliminary data.</text>
</comment>
<dbReference type="InterPro" id="IPR036388">
    <property type="entry name" value="WH-like_DNA-bd_sf"/>
</dbReference>
<dbReference type="EMBL" id="LNCU01000079">
    <property type="protein sequence ID" value="KWV53201.1"/>
    <property type="molecule type" value="Genomic_DNA"/>
</dbReference>